<keyword evidence="1" id="KW-0808">Transferase</keyword>
<dbReference type="PANTHER" id="PTHR45947:SF3">
    <property type="entry name" value="SULFOQUINOVOSYL TRANSFERASE SQD2"/>
    <property type="match status" value="1"/>
</dbReference>
<accession>A0A2U1B8Z5</accession>
<dbReference type="PANTHER" id="PTHR45947">
    <property type="entry name" value="SULFOQUINOVOSYL TRANSFERASE SQD2"/>
    <property type="match status" value="1"/>
</dbReference>
<gene>
    <name evidence="1" type="ORF">C8D82_10354</name>
</gene>
<dbReference type="AlphaFoldDB" id="A0A2U1B8Z5"/>
<reference evidence="1 2" key="1">
    <citation type="submission" date="2018-04" db="EMBL/GenBank/DDBJ databases">
        <title>Genomic Encyclopedia of Type Strains, Phase IV (KMG-IV): sequencing the most valuable type-strain genomes for metagenomic binning, comparative biology and taxonomic classification.</title>
        <authorList>
            <person name="Goeker M."/>
        </authorList>
    </citation>
    <scope>NUCLEOTIDE SEQUENCE [LARGE SCALE GENOMIC DNA]</scope>
    <source>
        <strain evidence="1 2">DSM 14823</strain>
    </source>
</reference>
<dbReference type="InterPro" id="IPR050194">
    <property type="entry name" value="Glycosyltransferase_grp1"/>
</dbReference>
<protein>
    <submittedName>
        <fullName evidence="1">Glycosyltransferase involved in cell wall biosynthesis</fullName>
    </submittedName>
</protein>
<dbReference type="EMBL" id="QEKH01000003">
    <property type="protein sequence ID" value="PVY45140.1"/>
    <property type="molecule type" value="Genomic_DNA"/>
</dbReference>
<dbReference type="SUPFAM" id="SSF53756">
    <property type="entry name" value="UDP-Glycosyltransferase/glycogen phosphorylase"/>
    <property type="match status" value="1"/>
</dbReference>
<sequence length="370" mass="42009">MAGHEVFLVTSNAQPYFDSPDYCDIYEKFNGPPLTECCWKPHDNYTLIRLPICAWPYKYSFRNLSATLKKIKPDIVQTFDLLAPYNIQAALFCKFHKACFFSGNHVVNSVFSPARGGMSLLRRIKWNYWMPWIGGIFYRNFCEKNYAATIDGFEINRRFFGVPDTCNVLCELGVDTRLFYPDPVAGAAKRRELGVTDSELLVLYSGRFNEGKNPFVLAEAVRIARQRGVNCRGFFIGNGSEEAIRHLAGVEGCTVLPFVESSKLPDFYRAADIAVWPRQESTSMLDAAATGTPIVVSDRVLAHERYEGNGLTYRENDPVSLAEALQTLADPELRRTLGEHGTEKMLTRFSWKAIAMRRLQDYGESLARRR</sequence>
<proteinExistence type="predicted"/>
<dbReference type="GO" id="GO:0016757">
    <property type="term" value="F:glycosyltransferase activity"/>
    <property type="evidence" value="ECO:0007669"/>
    <property type="project" value="TreeGrafter"/>
</dbReference>
<comment type="caution">
    <text evidence="1">The sequence shown here is derived from an EMBL/GenBank/DDBJ whole genome shotgun (WGS) entry which is preliminary data.</text>
</comment>
<evidence type="ECO:0000313" key="1">
    <source>
        <dbReference type="EMBL" id="PVY45140.1"/>
    </source>
</evidence>
<name>A0A2U1B8Z5_9BACT</name>
<dbReference type="Proteomes" id="UP000245959">
    <property type="component" value="Unassembled WGS sequence"/>
</dbReference>
<evidence type="ECO:0000313" key="2">
    <source>
        <dbReference type="Proteomes" id="UP000245959"/>
    </source>
</evidence>
<dbReference type="Pfam" id="PF13692">
    <property type="entry name" value="Glyco_trans_1_4"/>
    <property type="match status" value="1"/>
</dbReference>
<keyword evidence="2" id="KW-1185">Reference proteome</keyword>
<dbReference type="CDD" id="cd03801">
    <property type="entry name" value="GT4_PimA-like"/>
    <property type="match status" value="1"/>
</dbReference>
<dbReference type="Gene3D" id="3.40.50.2000">
    <property type="entry name" value="Glycogen Phosphorylase B"/>
    <property type="match status" value="2"/>
</dbReference>
<organism evidence="1 2">
    <name type="scientific">Victivallis vadensis</name>
    <dbReference type="NCBI Taxonomy" id="172901"/>
    <lineage>
        <taxon>Bacteria</taxon>
        <taxon>Pseudomonadati</taxon>
        <taxon>Lentisphaerota</taxon>
        <taxon>Lentisphaeria</taxon>
        <taxon>Victivallales</taxon>
        <taxon>Victivallaceae</taxon>
        <taxon>Victivallis</taxon>
    </lineage>
</organism>